<dbReference type="Pfam" id="PF09754">
    <property type="entry name" value="PAC2"/>
    <property type="match status" value="1"/>
</dbReference>
<name>A0A1D8S5N7_9EURY</name>
<gene>
    <name evidence="3" type="ORF">HSR6_1573</name>
    <name evidence="2" type="ORF">HTSR_1502</name>
</gene>
<reference evidence="3" key="3">
    <citation type="journal article" date="2017" name="ISME J.">
        <title>Discovery of anaerobic lithoheterotrophic haloarchaea, ubiquitous in hypersaline habitats.</title>
        <authorList>
            <person name="Sorokin D.Y."/>
            <person name="Messina E."/>
            <person name="Smedile F."/>
            <person name="Roman P."/>
            <person name="Damste J.S.S."/>
            <person name="Ciordia S."/>
            <person name="Mena M.C."/>
            <person name="Ferrer M."/>
            <person name="Golyshin P.N."/>
            <person name="Kublanov I.V."/>
            <person name="Samarov N.I."/>
            <person name="Toshchakov S.V."/>
            <person name="La Cono V."/>
            <person name="Yakimov M.M."/>
        </authorList>
    </citation>
    <scope>NUCLEOTIDE SEQUENCE</scope>
    <source>
        <strain evidence="3">HSR6</strain>
    </source>
</reference>
<dbReference type="InterPro" id="IPR038389">
    <property type="entry name" value="PSMG2_sf"/>
</dbReference>
<accession>A0A1J1AE63</accession>
<dbReference type="STRING" id="1873524.HSR6_1573"/>
<evidence type="ECO:0000313" key="3">
    <source>
        <dbReference type="EMBL" id="APE96015.1"/>
    </source>
</evidence>
<evidence type="ECO:0000256" key="1">
    <source>
        <dbReference type="SAM" id="Coils"/>
    </source>
</evidence>
<reference evidence="2 4" key="1">
    <citation type="submission" date="2016-06" db="EMBL/GenBank/DDBJ databases">
        <title>Discovery of anaerobic lithoheterotrophic haloarchaeon capable of sulfur respiration by hydrogen and formate.</title>
        <authorList>
            <person name="Sorokin D.Y."/>
            <person name="Kublanov I.V."/>
            <person name="Roman P."/>
            <person name="Sinninghe Damste J.S."/>
            <person name="Golyshin P.N."/>
            <person name="Rojo D."/>
            <person name="Ciordia S."/>
            <person name="Mena Md.C."/>
            <person name="Ferrer M."/>
            <person name="Smedile F."/>
            <person name="Messina E."/>
            <person name="La Cono V."/>
            <person name="Yakimov M.M."/>
        </authorList>
    </citation>
    <scope>NUCLEOTIDE SEQUENCE [LARGE SCALE GENOMIC DNA]</scope>
    <source>
        <strain evidence="2 4">HTSR1</strain>
    </source>
</reference>
<protein>
    <submittedName>
        <fullName evidence="2">ATP-grasp superfamily enzyme</fullName>
    </submittedName>
</protein>
<dbReference type="KEGG" id="halh:HTSR_1502"/>
<sequence>MAPTQREIDDAATFEQHDTIEVAGTTLIEGLPGHGLVASIAVDQITEQLGLDLYGTLYDETFPQVVTFQEGMARDPVRVYAGADPAILTLQSDLALPWQAFRPLSTATFSKLGEIEEAVFLAGAPAQFEDERGAVTAVATTPDMKKKLQAEDIELAADPGVIGGVTGALAQACHHESIPAAVLIVKAHPYLPDPGAAQHVIETALEPLVDFDIDTTELEQQAAEIQERMQQIAEQYEQMVEGQGQYKESRMPGMYQ</sequence>
<organism evidence="2 4">
    <name type="scientific">Halodesulfurarchaeum formicicum</name>
    <dbReference type="NCBI Taxonomy" id="1873524"/>
    <lineage>
        <taxon>Archaea</taxon>
        <taxon>Methanobacteriati</taxon>
        <taxon>Methanobacteriota</taxon>
        <taxon>Stenosarchaea group</taxon>
        <taxon>Halobacteria</taxon>
        <taxon>Halobacteriales</taxon>
        <taxon>Halobacteriaceae</taxon>
        <taxon>Halodesulfurarchaeum</taxon>
    </lineage>
</organism>
<dbReference type="AlphaFoldDB" id="A0A1D8S5N7"/>
<dbReference type="EMBL" id="CP016070">
    <property type="protein sequence ID" value="AOW80677.1"/>
    <property type="molecule type" value="Genomic_DNA"/>
</dbReference>
<evidence type="ECO:0000313" key="4">
    <source>
        <dbReference type="Proteomes" id="UP000185608"/>
    </source>
</evidence>
<dbReference type="EMBL" id="CP016804">
    <property type="protein sequence ID" value="APE96015.1"/>
    <property type="molecule type" value="Genomic_DNA"/>
</dbReference>
<dbReference type="KEGG" id="hhsr:HSR6_1573"/>
<dbReference type="PATRIC" id="fig|1855411.3.peg.1505"/>
<dbReference type="InterPro" id="IPR019151">
    <property type="entry name" value="Proteasome_assmbl_chaperone_2"/>
</dbReference>
<dbReference type="Proteomes" id="UP000186165">
    <property type="component" value="Chromosome"/>
</dbReference>
<accession>A0A1D8S5N7</accession>
<reference evidence="5" key="2">
    <citation type="submission" date="2016-08" db="EMBL/GenBank/DDBJ databases">
        <title>Discovery of first anaerobic lithoheterotrophic haloarchae widely represented in hypersaline habitats.</title>
        <authorList>
            <person name="Sorokin D.Y."/>
            <person name="Kublanov I.V."/>
            <person name="Roman P."/>
            <person name="Sinninghe Damste J.S."/>
            <person name="Golyshin P.N."/>
            <person name="Rojo D."/>
            <person name="Ciordia S."/>
            <person name="Mena Md.C."/>
            <person name="Ferrer M."/>
            <person name="Smedile F."/>
            <person name="Messina E."/>
            <person name="La Cono V."/>
            <person name="Yakimov M.M."/>
        </authorList>
    </citation>
    <scope>NUCLEOTIDE SEQUENCE [LARGE SCALE GENOMIC DNA]</scope>
    <source>
        <strain evidence="5">HSR6</strain>
    </source>
</reference>
<dbReference type="Proteomes" id="UP000185608">
    <property type="component" value="Chromosome"/>
</dbReference>
<evidence type="ECO:0000313" key="5">
    <source>
        <dbReference type="Proteomes" id="UP000186165"/>
    </source>
</evidence>
<dbReference type="PANTHER" id="PTHR35610:SF8">
    <property type="entry name" value="3-ISOPROPYLMALATE DEHYDRATASE"/>
    <property type="match status" value="1"/>
</dbReference>
<dbReference type="SUPFAM" id="SSF159659">
    <property type="entry name" value="Cgl1923-like"/>
    <property type="match status" value="1"/>
</dbReference>
<feature type="coiled-coil region" evidence="1">
    <location>
        <begin position="215"/>
        <end position="242"/>
    </location>
</feature>
<dbReference type="PANTHER" id="PTHR35610">
    <property type="entry name" value="3-ISOPROPYLMALATE DEHYDRATASE-RELATED"/>
    <property type="match status" value="1"/>
</dbReference>
<dbReference type="GeneID" id="30418101"/>
<keyword evidence="1" id="KW-0175">Coiled coil</keyword>
<dbReference type="Gene3D" id="3.40.50.10900">
    <property type="entry name" value="PAC-like subunit"/>
    <property type="match status" value="1"/>
</dbReference>
<dbReference type="RefSeq" id="WP_070365353.1">
    <property type="nucleotide sequence ID" value="NZ_CP016070.1"/>
</dbReference>
<dbReference type="OrthoDB" id="35908at2157"/>
<proteinExistence type="predicted"/>
<evidence type="ECO:0000313" key="2">
    <source>
        <dbReference type="EMBL" id="AOW80677.1"/>
    </source>
</evidence>
<keyword evidence="5" id="KW-1185">Reference proteome</keyword>